<keyword evidence="13" id="KW-1185">Reference proteome</keyword>
<keyword evidence="7 8" id="KW-0998">Cell outer membrane</keyword>
<dbReference type="NCBIfam" id="TIGR04057">
    <property type="entry name" value="SusC_RagA_signa"/>
    <property type="match status" value="1"/>
</dbReference>
<evidence type="ECO:0000256" key="5">
    <source>
        <dbReference type="ARBA" id="ARBA00023077"/>
    </source>
</evidence>
<comment type="caution">
    <text evidence="12">The sequence shown here is derived from an EMBL/GenBank/DDBJ whole genome shotgun (WGS) entry which is preliminary data.</text>
</comment>
<name>A0A3P2A6R9_9BACE</name>
<evidence type="ECO:0000256" key="2">
    <source>
        <dbReference type="ARBA" id="ARBA00022448"/>
    </source>
</evidence>
<evidence type="ECO:0000256" key="7">
    <source>
        <dbReference type="ARBA" id="ARBA00023237"/>
    </source>
</evidence>
<dbReference type="InterPro" id="IPR008969">
    <property type="entry name" value="CarboxyPept-like_regulatory"/>
</dbReference>
<evidence type="ECO:0000259" key="11">
    <source>
        <dbReference type="Pfam" id="PF07715"/>
    </source>
</evidence>
<dbReference type="InterPro" id="IPR012910">
    <property type="entry name" value="Plug_dom"/>
</dbReference>
<sequence>MRKFMENNAVKRLVVSVAFLLMCIPFMLAQGHIKVTGRITDELNEPMIGVSVLEKGTANGVITNMDGNYALSVREGAIIIYSYIGYITQEKKAVAGVMDITLKEDSKTLEEVVVVGYGVQKKSSLTGAVSSVKAEDMEARTITRAEQALQGKTAGVQVLSASAKPGASPSVRIRGVSSNGASDPLYVVDGRIASDIGGIDPNDIESMEVLKDGASAAIYGAAAGNGVILISTKKGKGNGKITYDFQYTSQSLGKVPEVMNAQQYKEHFLASGKIAESAFDLHWDGKTDTDWADVAFEKSSMMRHNVTFQGGSEKGSFYLSMSHLNNDGMVVGNSDTYERLTGMVNADWKIKPWLEVGTNNQIEHYKSQSVAEGNEYGSLLLSVLQLDPLTKPVYAIDQLPEHMATVYALHRNMMGDGKGNLYGISAFTGNAEAINPFVMRDRSYTKNRGFNINGSTYLNFMPFEGLTVTSRLGYRLASTSSYGVAQDYYYHGTAKQDYIQVNAADNNAVYWQWENFLNYSRTFGKHHGTVMLGTSYSQSRAFGVNGNKKGDDKNLGFLQDDPLFYYFAYATSDASKEIEGGEPSYIRKLAYFGRFNYDYGGKYMAQFSLRADAADLSVLPKGKRWGYFPALSLGWVVSQEEFMKGTEDWLSQLKFRASWGQNGSTASLGGYLWNVSVNSTGHLAVGNNNSFHYINGYAPTATGNDQLKWETSEQINIGIDARFLNGRLSLSADYFNKETKDLIVSGTKASTVVGNTFSPVNAGNITNKGIELELGWQDRIGNLNYGIRGNIATLKNKVTYIHESLAAIDGATLITYGAVTRFEVGKPAWYFYGYKYTGVDKATGEPRFEDQDGDGVITDNDKTEIGKGIADFTYGITLTAGWKGFDFILFGTGSKGNDVYCGLNRVDYNLNKLTYFTNDCWSDKNKGGTLPRANATDYTKFMTSSGSVFDGSFFKIKQMQLGYTFSKALTKKAAIDNLRIYGSLEDFFTFTNYPGFDPEVTGVGNALGLDKGSYPNSKKVVLGLSVTF</sequence>
<comment type="subcellular location">
    <subcellularLocation>
        <location evidence="1 8">Cell outer membrane</location>
        <topology evidence="1 8">Multi-pass membrane protein</topology>
    </subcellularLocation>
</comment>
<keyword evidence="4 8" id="KW-0812">Transmembrane</keyword>
<comment type="similarity">
    <text evidence="8 9">Belongs to the TonB-dependent receptor family.</text>
</comment>
<proteinExistence type="inferred from homology"/>
<dbReference type="GO" id="GO:0009279">
    <property type="term" value="C:cell outer membrane"/>
    <property type="evidence" value="ECO:0007669"/>
    <property type="project" value="UniProtKB-SubCell"/>
</dbReference>
<evidence type="ECO:0000256" key="3">
    <source>
        <dbReference type="ARBA" id="ARBA00022452"/>
    </source>
</evidence>
<keyword evidence="6 8" id="KW-0472">Membrane</keyword>
<evidence type="ECO:0000313" key="12">
    <source>
        <dbReference type="EMBL" id="RRD91099.1"/>
    </source>
</evidence>
<dbReference type="InterPro" id="IPR036942">
    <property type="entry name" value="Beta-barrel_TonB_sf"/>
</dbReference>
<evidence type="ECO:0000256" key="8">
    <source>
        <dbReference type="PROSITE-ProRule" id="PRU01360"/>
    </source>
</evidence>
<dbReference type="InterPro" id="IPR000531">
    <property type="entry name" value="Beta-barrel_TonB"/>
</dbReference>
<dbReference type="Pfam" id="PF13715">
    <property type="entry name" value="CarbopepD_reg_2"/>
    <property type="match status" value="1"/>
</dbReference>
<evidence type="ECO:0000256" key="9">
    <source>
        <dbReference type="RuleBase" id="RU003357"/>
    </source>
</evidence>
<dbReference type="AlphaFoldDB" id="A0A3P2A6R9"/>
<evidence type="ECO:0000256" key="1">
    <source>
        <dbReference type="ARBA" id="ARBA00004571"/>
    </source>
</evidence>
<gene>
    <name evidence="12" type="ORF">EII33_07360</name>
</gene>
<evidence type="ECO:0000259" key="10">
    <source>
        <dbReference type="Pfam" id="PF00593"/>
    </source>
</evidence>
<dbReference type="Gene3D" id="2.170.130.10">
    <property type="entry name" value="TonB-dependent receptor, plug domain"/>
    <property type="match status" value="1"/>
</dbReference>
<feature type="domain" description="TonB-dependent receptor-like beta-barrel" evidence="10">
    <location>
        <begin position="438"/>
        <end position="841"/>
    </location>
</feature>
<dbReference type="NCBIfam" id="TIGR04056">
    <property type="entry name" value="OMP_RagA_SusC"/>
    <property type="match status" value="1"/>
</dbReference>
<dbReference type="Pfam" id="PF00593">
    <property type="entry name" value="TonB_dep_Rec_b-barrel"/>
    <property type="match status" value="1"/>
</dbReference>
<dbReference type="InterPro" id="IPR037066">
    <property type="entry name" value="Plug_dom_sf"/>
</dbReference>
<evidence type="ECO:0000256" key="4">
    <source>
        <dbReference type="ARBA" id="ARBA00022692"/>
    </source>
</evidence>
<keyword evidence="3 8" id="KW-1134">Transmembrane beta strand</keyword>
<protein>
    <submittedName>
        <fullName evidence="12">SusC/RagA family TonB-linked outer membrane protein</fullName>
    </submittedName>
</protein>
<accession>A0A3P2A6R9</accession>
<dbReference type="InterPro" id="IPR039426">
    <property type="entry name" value="TonB-dep_rcpt-like"/>
</dbReference>
<dbReference type="Gene3D" id="2.40.170.20">
    <property type="entry name" value="TonB-dependent receptor, beta-barrel domain"/>
    <property type="match status" value="1"/>
</dbReference>
<evidence type="ECO:0000256" key="6">
    <source>
        <dbReference type="ARBA" id="ARBA00023136"/>
    </source>
</evidence>
<dbReference type="Proteomes" id="UP000279562">
    <property type="component" value="Unassembled WGS sequence"/>
</dbReference>
<dbReference type="SUPFAM" id="SSF49464">
    <property type="entry name" value="Carboxypeptidase regulatory domain-like"/>
    <property type="match status" value="1"/>
</dbReference>
<organism evidence="12 13">
    <name type="scientific">Prevotella heparinolytica</name>
    <dbReference type="NCBI Taxonomy" id="28113"/>
    <lineage>
        <taxon>Bacteria</taxon>
        <taxon>Pseudomonadati</taxon>
        <taxon>Bacteroidota</taxon>
        <taxon>Bacteroidia</taxon>
        <taxon>Bacteroidales</taxon>
        <taxon>Bacteroidaceae</taxon>
        <taxon>Bacteroides</taxon>
    </lineage>
</organism>
<feature type="domain" description="TonB-dependent receptor plug" evidence="11">
    <location>
        <begin position="122"/>
        <end position="227"/>
    </location>
</feature>
<dbReference type="Pfam" id="PF07715">
    <property type="entry name" value="Plug"/>
    <property type="match status" value="1"/>
</dbReference>
<dbReference type="PROSITE" id="PS52016">
    <property type="entry name" value="TONB_DEPENDENT_REC_3"/>
    <property type="match status" value="1"/>
</dbReference>
<reference evidence="12 13" key="1">
    <citation type="submission" date="2018-11" db="EMBL/GenBank/DDBJ databases">
        <title>Genomes From Bacteria Associated with the Canine Oral Cavity: a Test Case for Automated Genome-Based Taxonomic Assignment.</title>
        <authorList>
            <person name="Coil D.A."/>
            <person name="Jospin G."/>
            <person name="Darling A.E."/>
            <person name="Wallis C."/>
            <person name="Davis I.J."/>
            <person name="Harris S."/>
            <person name="Eisen J.A."/>
            <person name="Holcombe L.J."/>
            <person name="O'Flynn C."/>
        </authorList>
    </citation>
    <scope>NUCLEOTIDE SEQUENCE [LARGE SCALE GENOMIC DNA]</scope>
    <source>
        <strain evidence="12 13">OH1047_COT-310</strain>
    </source>
</reference>
<dbReference type="SUPFAM" id="SSF56935">
    <property type="entry name" value="Porins"/>
    <property type="match status" value="1"/>
</dbReference>
<evidence type="ECO:0000313" key="13">
    <source>
        <dbReference type="Proteomes" id="UP000279562"/>
    </source>
</evidence>
<dbReference type="InterPro" id="IPR023996">
    <property type="entry name" value="TonB-dep_OMP_SusC/RagA"/>
</dbReference>
<dbReference type="EMBL" id="RQYF01000028">
    <property type="protein sequence ID" value="RRD91099.1"/>
    <property type="molecule type" value="Genomic_DNA"/>
</dbReference>
<keyword evidence="5 9" id="KW-0798">TonB box</keyword>
<keyword evidence="2 8" id="KW-0813">Transport</keyword>
<dbReference type="InterPro" id="IPR023997">
    <property type="entry name" value="TonB-dep_OMP_SusC/RagA_CS"/>
</dbReference>